<keyword evidence="2" id="KW-1185">Reference proteome</keyword>
<organism evidence="1 2">
    <name type="scientific">Proteiniphilum saccharofermentans</name>
    <dbReference type="NCBI Taxonomy" id="1642647"/>
    <lineage>
        <taxon>Bacteria</taxon>
        <taxon>Pseudomonadati</taxon>
        <taxon>Bacteroidota</taxon>
        <taxon>Bacteroidia</taxon>
        <taxon>Bacteroidales</taxon>
        <taxon>Dysgonomonadaceae</taxon>
        <taxon>Proteiniphilum</taxon>
    </lineage>
</organism>
<dbReference type="EMBL" id="LT605205">
    <property type="protein sequence ID" value="SCD20009.1"/>
    <property type="molecule type" value="Genomic_DNA"/>
</dbReference>
<dbReference type="STRING" id="1642647.PSM36_1185"/>
<gene>
    <name evidence="1" type="ORF">PSM36_1185</name>
</gene>
<evidence type="ECO:0000313" key="2">
    <source>
        <dbReference type="Proteomes" id="UP000187464"/>
    </source>
</evidence>
<sequence>MGTRLLWIDVILKKGGKVIRWESAKVDVSIFNS</sequence>
<name>A0A1R3T1Q1_9BACT</name>
<reference evidence="1 2" key="1">
    <citation type="submission" date="2016-08" db="EMBL/GenBank/DDBJ databases">
        <authorList>
            <person name="Seilhamer J.J."/>
        </authorList>
    </citation>
    <scope>NUCLEOTIDE SEQUENCE [LARGE SCALE GENOMIC DNA]</scope>
    <source>
        <strain evidence="1">M3/6</strain>
    </source>
</reference>
<accession>A0A1R3T1Q1</accession>
<evidence type="ECO:0000313" key="1">
    <source>
        <dbReference type="EMBL" id="SCD20009.1"/>
    </source>
</evidence>
<dbReference type="Proteomes" id="UP000187464">
    <property type="component" value="Chromosome I"/>
</dbReference>
<protein>
    <submittedName>
        <fullName evidence="1">Uncharacterized protein</fullName>
    </submittedName>
</protein>
<proteinExistence type="predicted"/>
<dbReference type="KEGG" id="psac:PSM36_1185"/>
<dbReference type="AlphaFoldDB" id="A0A1R3T1Q1"/>